<comment type="caution">
    <text evidence="2">The sequence shown here is derived from an EMBL/GenBank/DDBJ whole genome shotgun (WGS) entry which is preliminary data.</text>
</comment>
<proteinExistence type="predicted"/>
<keyword evidence="3" id="KW-1185">Reference proteome</keyword>
<evidence type="ECO:0000313" key="2">
    <source>
        <dbReference type="EMBL" id="CAG8726409.1"/>
    </source>
</evidence>
<evidence type="ECO:0000256" key="1">
    <source>
        <dbReference type="SAM" id="MobiDB-lite"/>
    </source>
</evidence>
<feature type="region of interest" description="Disordered" evidence="1">
    <location>
        <begin position="1"/>
        <end position="25"/>
    </location>
</feature>
<dbReference type="OrthoDB" id="10588596at2759"/>
<dbReference type="EMBL" id="CAJVPY010011356">
    <property type="protein sequence ID" value="CAG8726409.1"/>
    <property type="molecule type" value="Genomic_DNA"/>
</dbReference>
<name>A0A9N9IAY5_9GLOM</name>
<sequence>MVRKRTAQSILDSDEENSTLRQSSSVSTSYCNGRLVDYCIQMLHNMSDYNLDDLTNTTSPIHLLNEMEISCEASQSSEIQQNITTIQYIDQGIEFIEQLDYNRLNEELDYD</sequence>
<gene>
    <name evidence="2" type="ORF">DERYTH_LOCUS14752</name>
</gene>
<dbReference type="AlphaFoldDB" id="A0A9N9IAY5"/>
<organism evidence="2 3">
    <name type="scientific">Dentiscutata erythropus</name>
    <dbReference type="NCBI Taxonomy" id="1348616"/>
    <lineage>
        <taxon>Eukaryota</taxon>
        <taxon>Fungi</taxon>
        <taxon>Fungi incertae sedis</taxon>
        <taxon>Mucoromycota</taxon>
        <taxon>Glomeromycotina</taxon>
        <taxon>Glomeromycetes</taxon>
        <taxon>Diversisporales</taxon>
        <taxon>Gigasporaceae</taxon>
        <taxon>Dentiscutata</taxon>
    </lineage>
</organism>
<protein>
    <submittedName>
        <fullName evidence="2">4434_t:CDS:1</fullName>
    </submittedName>
</protein>
<evidence type="ECO:0000313" key="3">
    <source>
        <dbReference type="Proteomes" id="UP000789405"/>
    </source>
</evidence>
<dbReference type="Proteomes" id="UP000789405">
    <property type="component" value="Unassembled WGS sequence"/>
</dbReference>
<reference evidence="2" key="1">
    <citation type="submission" date="2021-06" db="EMBL/GenBank/DDBJ databases">
        <authorList>
            <person name="Kallberg Y."/>
            <person name="Tangrot J."/>
            <person name="Rosling A."/>
        </authorList>
    </citation>
    <scope>NUCLEOTIDE SEQUENCE</scope>
    <source>
        <strain evidence="2">MA453B</strain>
    </source>
</reference>
<accession>A0A9N9IAY5</accession>